<organism evidence="1 2">
    <name type="scientific">Cichorium intybus</name>
    <name type="common">Chicory</name>
    <dbReference type="NCBI Taxonomy" id="13427"/>
    <lineage>
        <taxon>Eukaryota</taxon>
        <taxon>Viridiplantae</taxon>
        <taxon>Streptophyta</taxon>
        <taxon>Embryophyta</taxon>
        <taxon>Tracheophyta</taxon>
        <taxon>Spermatophyta</taxon>
        <taxon>Magnoliopsida</taxon>
        <taxon>eudicotyledons</taxon>
        <taxon>Gunneridae</taxon>
        <taxon>Pentapetalae</taxon>
        <taxon>asterids</taxon>
        <taxon>campanulids</taxon>
        <taxon>Asterales</taxon>
        <taxon>Asteraceae</taxon>
        <taxon>Cichorioideae</taxon>
        <taxon>Cichorieae</taxon>
        <taxon>Cichoriinae</taxon>
        <taxon>Cichorium</taxon>
    </lineage>
</organism>
<reference evidence="2" key="1">
    <citation type="journal article" date="2022" name="Mol. Ecol. Resour.">
        <title>The genomes of chicory, endive, great burdock and yacon provide insights into Asteraceae palaeo-polyploidization history and plant inulin production.</title>
        <authorList>
            <person name="Fan W."/>
            <person name="Wang S."/>
            <person name="Wang H."/>
            <person name="Wang A."/>
            <person name="Jiang F."/>
            <person name="Liu H."/>
            <person name="Zhao H."/>
            <person name="Xu D."/>
            <person name="Zhang Y."/>
        </authorList>
    </citation>
    <scope>NUCLEOTIDE SEQUENCE [LARGE SCALE GENOMIC DNA]</scope>
    <source>
        <strain evidence="2">cv. Punajuju</strain>
    </source>
</reference>
<sequence length="162" mass="17256">MPGSTCDPNFSMHFNFLHELFCSTSKIGLVLQSLNIPLSVETVCVFTAPVSSAFAACATYLLTKEVKGAGAGLRDAVLLAMIRYTFIINLIPMHVLLCIVLYIAYAPLVSLGTLLAALVPVVGFNAVMRSEHFASFFAVLVAVVASSPTKGWSGRSLSVLDP</sequence>
<proteinExistence type="predicted"/>
<comment type="caution">
    <text evidence="1">The sequence shown here is derived from an EMBL/GenBank/DDBJ whole genome shotgun (WGS) entry which is preliminary data.</text>
</comment>
<reference evidence="1 2" key="2">
    <citation type="journal article" date="2022" name="Mol. Ecol. Resour.">
        <title>The genomes of chicory, endive, great burdock and yacon provide insights into Asteraceae paleo-polyploidization history and plant inulin production.</title>
        <authorList>
            <person name="Fan W."/>
            <person name="Wang S."/>
            <person name="Wang H."/>
            <person name="Wang A."/>
            <person name="Jiang F."/>
            <person name="Liu H."/>
            <person name="Zhao H."/>
            <person name="Xu D."/>
            <person name="Zhang Y."/>
        </authorList>
    </citation>
    <scope>NUCLEOTIDE SEQUENCE [LARGE SCALE GENOMIC DNA]</scope>
    <source>
        <strain evidence="2">cv. Punajuju</strain>
        <tissue evidence="1">Leaves</tissue>
    </source>
</reference>
<keyword evidence="2" id="KW-1185">Reference proteome</keyword>
<dbReference type="Proteomes" id="UP001055811">
    <property type="component" value="Linkage Group LG04"/>
</dbReference>
<gene>
    <name evidence="1" type="ORF">L2E82_22554</name>
</gene>
<protein>
    <submittedName>
        <fullName evidence="1">Uncharacterized protein</fullName>
    </submittedName>
</protein>
<name>A0ACB9DZ17_CICIN</name>
<accession>A0ACB9DZ17</accession>
<evidence type="ECO:0000313" key="1">
    <source>
        <dbReference type="EMBL" id="KAI3751467.1"/>
    </source>
</evidence>
<dbReference type="EMBL" id="CM042012">
    <property type="protein sequence ID" value="KAI3751467.1"/>
    <property type="molecule type" value="Genomic_DNA"/>
</dbReference>
<evidence type="ECO:0000313" key="2">
    <source>
        <dbReference type="Proteomes" id="UP001055811"/>
    </source>
</evidence>